<accession>A0A5S6QUX7</accession>
<dbReference type="InterPro" id="IPR055531">
    <property type="entry name" value="DUF7107"/>
</dbReference>
<dbReference type="AlphaFoldDB" id="A0A5S6QUX7"/>
<evidence type="ECO:0000259" key="1">
    <source>
        <dbReference type="Pfam" id="PF23416"/>
    </source>
</evidence>
<dbReference type="WBParaSite" id="TMUE_3000010928.1">
    <property type="protein sequence ID" value="TMUE_3000010928.1"/>
    <property type="gene ID" value="WBGene00285143"/>
</dbReference>
<name>A0A5S6QUX7_TRIMR</name>
<protein>
    <recommendedName>
        <fullName evidence="1">DUF7107 domain-containing protein</fullName>
    </recommendedName>
</protein>
<proteinExistence type="predicted"/>
<dbReference type="Pfam" id="PF23416">
    <property type="entry name" value="DUF7107"/>
    <property type="match status" value="1"/>
</dbReference>
<dbReference type="Proteomes" id="UP000046395">
    <property type="component" value="Unassembled WGS sequence"/>
</dbReference>
<keyword evidence="2" id="KW-1185">Reference proteome</keyword>
<evidence type="ECO:0000313" key="3">
    <source>
        <dbReference type="WBParaSite" id="TMUE_3000010928.1"/>
    </source>
</evidence>
<feature type="domain" description="DUF7107" evidence="1">
    <location>
        <begin position="1"/>
        <end position="37"/>
    </location>
</feature>
<sequence length="146" mass="15952">MCYGDKCVPAKPAGGMCTTDSNCETSSGQACISGICMVPAVTTPAPPVTVAPSLPIPIQQLCVPNNHDIHSRGKNVQVDNGLLYWSSLQIRRLLDASNYLPKPRMMKCLLWSHQAFDARDIPCSTKLAQDRTELFGYADKWAWSAP</sequence>
<reference evidence="3" key="1">
    <citation type="submission" date="2019-12" db="UniProtKB">
        <authorList>
            <consortium name="WormBaseParasite"/>
        </authorList>
    </citation>
    <scope>IDENTIFICATION</scope>
</reference>
<evidence type="ECO:0000313" key="2">
    <source>
        <dbReference type="Proteomes" id="UP000046395"/>
    </source>
</evidence>
<organism evidence="2 3">
    <name type="scientific">Trichuris muris</name>
    <name type="common">Mouse whipworm</name>
    <dbReference type="NCBI Taxonomy" id="70415"/>
    <lineage>
        <taxon>Eukaryota</taxon>
        <taxon>Metazoa</taxon>
        <taxon>Ecdysozoa</taxon>
        <taxon>Nematoda</taxon>
        <taxon>Enoplea</taxon>
        <taxon>Dorylaimia</taxon>
        <taxon>Trichinellida</taxon>
        <taxon>Trichuridae</taxon>
        <taxon>Trichuris</taxon>
    </lineage>
</organism>